<evidence type="ECO:0000256" key="1">
    <source>
        <dbReference type="SAM" id="MobiDB-lite"/>
    </source>
</evidence>
<dbReference type="EMBL" id="KV417510">
    <property type="protein sequence ID" value="KZP27189.1"/>
    <property type="molecule type" value="Genomic_DNA"/>
</dbReference>
<keyword evidence="3" id="KW-1185">Reference proteome</keyword>
<gene>
    <name evidence="2" type="ORF">FIBSPDRAFT_853936</name>
</gene>
<dbReference type="STRING" id="436010.A0A166QII0"/>
<evidence type="ECO:0000313" key="2">
    <source>
        <dbReference type="EMBL" id="KZP27189.1"/>
    </source>
</evidence>
<name>A0A166QII0_9AGAM</name>
<organism evidence="2 3">
    <name type="scientific">Athelia psychrophila</name>
    <dbReference type="NCBI Taxonomy" id="1759441"/>
    <lineage>
        <taxon>Eukaryota</taxon>
        <taxon>Fungi</taxon>
        <taxon>Dikarya</taxon>
        <taxon>Basidiomycota</taxon>
        <taxon>Agaricomycotina</taxon>
        <taxon>Agaricomycetes</taxon>
        <taxon>Agaricomycetidae</taxon>
        <taxon>Atheliales</taxon>
        <taxon>Atheliaceae</taxon>
        <taxon>Athelia</taxon>
    </lineage>
</organism>
<proteinExistence type="predicted"/>
<evidence type="ECO:0000313" key="3">
    <source>
        <dbReference type="Proteomes" id="UP000076532"/>
    </source>
</evidence>
<dbReference type="Proteomes" id="UP000076532">
    <property type="component" value="Unassembled WGS sequence"/>
</dbReference>
<dbReference type="OrthoDB" id="3365917at2759"/>
<dbReference type="AlphaFoldDB" id="A0A166QII0"/>
<feature type="compositionally biased region" description="Low complexity" evidence="1">
    <location>
        <begin position="29"/>
        <end position="42"/>
    </location>
</feature>
<protein>
    <submittedName>
        <fullName evidence="2">Uncharacterized protein</fullName>
    </submittedName>
</protein>
<feature type="non-terminal residue" evidence="2">
    <location>
        <position position="235"/>
    </location>
</feature>
<feature type="region of interest" description="Disordered" evidence="1">
    <location>
        <begin position="18"/>
        <end position="42"/>
    </location>
</feature>
<accession>A0A166QII0</accession>
<sequence>MFIPFLTNALKRSTPVTLFPRKGGGGGRTPKSTSIPVTSSGKGYTGKGSATTYGGGGGKVITIPSGFTFSGRSVGGGTRSSIYGTSTYGSGYPVSYSCRDVYTCGFPYYYWPVVYPVGENSGHEGAYGDTSNTTRPGGPMAMATFISNSDNTTFWVIADNSTVAALITTIDTNCTSYLSSESSSSPVPLSAVSSTSVPQPEQAVEYYRASSVVLSLAGYNNSAGPNTPLPSTTNA</sequence>
<reference evidence="2 3" key="1">
    <citation type="journal article" date="2016" name="Mol. Biol. Evol.">
        <title>Comparative Genomics of Early-Diverging Mushroom-Forming Fungi Provides Insights into the Origins of Lignocellulose Decay Capabilities.</title>
        <authorList>
            <person name="Nagy L.G."/>
            <person name="Riley R."/>
            <person name="Tritt A."/>
            <person name="Adam C."/>
            <person name="Daum C."/>
            <person name="Floudas D."/>
            <person name="Sun H."/>
            <person name="Yadav J.S."/>
            <person name="Pangilinan J."/>
            <person name="Larsson K.H."/>
            <person name="Matsuura K."/>
            <person name="Barry K."/>
            <person name="Labutti K."/>
            <person name="Kuo R."/>
            <person name="Ohm R.A."/>
            <person name="Bhattacharya S.S."/>
            <person name="Shirouzu T."/>
            <person name="Yoshinaga Y."/>
            <person name="Martin F.M."/>
            <person name="Grigoriev I.V."/>
            <person name="Hibbett D.S."/>
        </authorList>
    </citation>
    <scope>NUCLEOTIDE SEQUENCE [LARGE SCALE GENOMIC DNA]</scope>
    <source>
        <strain evidence="2 3">CBS 109695</strain>
    </source>
</reference>